<dbReference type="AlphaFoldDB" id="A0AAV3PMA2"/>
<dbReference type="InterPro" id="IPR010800">
    <property type="entry name" value="GRP"/>
</dbReference>
<sequence>MASKSTFIILCLCCLAFVLFISSEAASRDLAETDAKVSEETNGVNDAKYGPGGGYGGGPGGGYGGGPGNGYGGRGGYNNGGRGGYNNGGRGGYGGGGRGRCRYGCCRRDYYGCRRCCSYAGEAVESVKP</sequence>
<gene>
    <name evidence="2" type="ORF">LIER_11241</name>
</gene>
<dbReference type="Pfam" id="PF07172">
    <property type="entry name" value="GRP"/>
    <property type="match status" value="1"/>
</dbReference>
<organism evidence="2 3">
    <name type="scientific">Lithospermum erythrorhizon</name>
    <name type="common">Purple gromwell</name>
    <name type="synonym">Lithospermum officinale var. erythrorhizon</name>
    <dbReference type="NCBI Taxonomy" id="34254"/>
    <lineage>
        <taxon>Eukaryota</taxon>
        <taxon>Viridiplantae</taxon>
        <taxon>Streptophyta</taxon>
        <taxon>Embryophyta</taxon>
        <taxon>Tracheophyta</taxon>
        <taxon>Spermatophyta</taxon>
        <taxon>Magnoliopsida</taxon>
        <taxon>eudicotyledons</taxon>
        <taxon>Gunneridae</taxon>
        <taxon>Pentapetalae</taxon>
        <taxon>asterids</taxon>
        <taxon>lamiids</taxon>
        <taxon>Boraginales</taxon>
        <taxon>Boraginaceae</taxon>
        <taxon>Boraginoideae</taxon>
        <taxon>Lithospermeae</taxon>
        <taxon>Lithospermum</taxon>
    </lineage>
</organism>
<evidence type="ECO:0000256" key="1">
    <source>
        <dbReference type="SAM" id="SignalP"/>
    </source>
</evidence>
<keyword evidence="3" id="KW-1185">Reference proteome</keyword>
<reference evidence="2 3" key="1">
    <citation type="submission" date="2024-01" db="EMBL/GenBank/DDBJ databases">
        <title>The complete chloroplast genome sequence of Lithospermum erythrorhizon: insights into the phylogenetic relationship among Boraginaceae species and the maternal lineages of purple gromwells.</title>
        <authorList>
            <person name="Okada T."/>
            <person name="Watanabe K."/>
        </authorList>
    </citation>
    <scope>NUCLEOTIDE SEQUENCE [LARGE SCALE GENOMIC DNA]</scope>
</reference>
<evidence type="ECO:0000313" key="2">
    <source>
        <dbReference type="EMBL" id="GAA0152872.1"/>
    </source>
</evidence>
<accession>A0AAV3PMA2</accession>
<comment type="caution">
    <text evidence="2">The sequence shown here is derived from an EMBL/GenBank/DDBJ whole genome shotgun (WGS) entry which is preliminary data.</text>
</comment>
<name>A0AAV3PMA2_LITER</name>
<dbReference type="EMBL" id="BAABME010002069">
    <property type="protein sequence ID" value="GAA0152872.1"/>
    <property type="molecule type" value="Genomic_DNA"/>
</dbReference>
<protein>
    <recommendedName>
        <fullName evidence="4">Glycine-rich protein</fullName>
    </recommendedName>
</protein>
<evidence type="ECO:0008006" key="4">
    <source>
        <dbReference type="Google" id="ProtNLM"/>
    </source>
</evidence>
<proteinExistence type="predicted"/>
<keyword evidence="1" id="KW-0732">Signal</keyword>
<dbReference type="PANTHER" id="PTHR37389">
    <property type="entry name" value="NODULIN-24"/>
    <property type="match status" value="1"/>
</dbReference>
<feature type="signal peptide" evidence="1">
    <location>
        <begin position="1"/>
        <end position="25"/>
    </location>
</feature>
<feature type="chain" id="PRO_5043977246" description="Glycine-rich protein" evidence="1">
    <location>
        <begin position="26"/>
        <end position="129"/>
    </location>
</feature>
<evidence type="ECO:0000313" key="3">
    <source>
        <dbReference type="Proteomes" id="UP001454036"/>
    </source>
</evidence>
<dbReference type="PANTHER" id="PTHR37389:SF40">
    <property type="entry name" value="NODULIN-24"/>
    <property type="match status" value="1"/>
</dbReference>
<dbReference type="Proteomes" id="UP001454036">
    <property type="component" value="Unassembled WGS sequence"/>
</dbReference>